<dbReference type="RefSeq" id="WP_089672537.1">
    <property type="nucleotide sequence ID" value="NZ_CP024845.1"/>
</dbReference>
<dbReference type="KEGG" id="hae:halTADL_0613"/>
<gene>
    <name evidence="1" type="ORF">SAMN05444271_11133</name>
</gene>
<proteinExistence type="predicted"/>
<dbReference type="GeneID" id="35001430"/>
<keyword evidence="2" id="KW-1185">Reference proteome</keyword>
<dbReference type="PIRSF" id="PIRSF015877">
    <property type="entry name" value="UCP015877"/>
    <property type="match status" value="1"/>
</dbReference>
<reference evidence="1 2" key="1">
    <citation type="submission" date="2016-10" db="EMBL/GenBank/DDBJ databases">
        <authorList>
            <person name="de Groot N.N."/>
        </authorList>
    </citation>
    <scope>NUCLEOTIDE SEQUENCE [LARGE SCALE GENOMIC DNA]</scope>
    <source>
        <strain evidence="1 2">DSM 22187</strain>
    </source>
</reference>
<accession>A0A2H4PZ83</accession>
<accession>A0A1H6UCI2</accession>
<dbReference type="Pfam" id="PF19769">
    <property type="entry name" value="CPxCG_zf"/>
    <property type="match status" value="1"/>
</dbReference>
<protein>
    <submittedName>
        <fullName evidence="1">Uncharacterized Zn-finger protein</fullName>
    </submittedName>
</protein>
<dbReference type="PANTHER" id="PTHR42195:SF1">
    <property type="entry name" value="ZINC FINGER PROTEIN"/>
    <property type="match status" value="1"/>
</dbReference>
<evidence type="ECO:0000313" key="1">
    <source>
        <dbReference type="EMBL" id="SEI90078.1"/>
    </source>
</evidence>
<dbReference type="Proteomes" id="UP000198888">
    <property type="component" value="Unassembled WGS sequence"/>
</dbReference>
<dbReference type="InterPro" id="IPR012041">
    <property type="entry name" value="Znf_CPxCG-like"/>
</dbReference>
<dbReference type="STRING" id="1073996.SAMN05444271_11133"/>
<name>A0A1H6UCI2_9EURY</name>
<dbReference type="EMBL" id="FNYR01000011">
    <property type="protein sequence ID" value="SEI90078.1"/>
    <property type="molecule type" value="Genomic_DNA"/>
</dbReference>
<sequence length="219" mass="24227">MSDTDAGDRVALTCPSCSPREETVHEVLKPGGDVTVRCTDCSHVHKTQIESTSTVDKKVIVSQDGESFSTQLQAEPDETVEVGDEFIVDTPEAILQVRVTGLELLDSDARFESAIMEDVETVWTRAIDNVGVNVTLHPKDGSRDDTRSLKVNVPGDYEFTVGDTDSFGDDEFTITGIIVRDDADGYRFDKFDERGDMVYAKDIKRIYGTDETTSAWSAW</sequence>
<dbReference type="PANTHER" id="PTHR42195">
    <property type="entry name" value="UCP015877 FAMILY PROTEIN"/>
    <property type="match status" value="1"/>
</dbReference>
<evidence type="ECO:0000313" key="2">
    <source>
        <dbReference type="Proteomes" id="UP000198888"/>
    </source>
</evidence>
<organism evidence="1 2">
    <name type="scientific">Halohasta litchfieldiae</name>
    <dbReference type="NCBI Taxonomy" id="1073996"/>
    <lineage>
        <taxon>Archaea</taxon>
        <taxon>Methanobacteriati</taxon>
        <taxon>Methanobacteriota</taxon>
        <taxon>Stenosarchaea group</taxon>
        <taxon>Halobacteria</taxon>
        <taxon>Halobacteriales</taxon>
        <taxon>Haloferacaceae</taxon>
        <taxon>Halohasta</taxon>
    </lineage>
</organism>
<dbReference type="OrthoDB" id="23364at2157"/>
<dbReference type="AlphaFoldDB" id="A0A1H6UCI2"/>